<sequence>AEPNKHITKPNKRPKKRKSPAEPKAHLRHPISTKKPRRRADTRYGSDDAPLRHTTRKTHLRLTREYQKPHNPHIATANAFHFRDPRRRGKAAVASTTRGLEPATAELKEPPPPGDKTERGNLTTPTSPRPRPCARDRSAIDGLFPELKQGG</sequence>
<feature type="compositionally biased region" description="Basic residues" evidence="1">
    <location>
        <begin position="26"/>
        <end position="38"/>
    </location>
</feature>
<feature type="region of interest" description="Disordered" evidence="1">
    <location>
        <begin position="1"/>
        <end position="151"/>
    </location>
</feature>
<gene>
    <name evidence="2" type="primary">A07g507610.1_BraROA</name>
    <name evidence="2" type="ORF">IGI04_028185</name>
</gene>
<feature type="non-terminal residue" evidence="2">
    <location>
        <position position="1"/>
    </location>
</feature>
<feature type="compositionally biased region" description="Basic residues" evidence="1">
    <location>
        <begin position="1"/>
        <end position="18"/>
    </location>
</feature>
<evidence type="ECO:0000256" key="1">
    <source>
        <dbReference type="SAM" id="MobiDB-lite"/>
    </source>
</evidence>
<organism evidence="2 3">
    <name type="scientific">Brassica rapa subsp. trilocularis</name>
    <dbReference type="NCBI Taxonomy" id="1813537"/>
    <lineage>
        <taxon>Eukaryota</taxon>
        <taxon>Viridiplantae</taxon>
        <taxon>Streptophyta</taxon>
        <taxon>Embryophyta</taxon>
        <taxon>Tracheophyta</taxon>
        <taxon>Spermatophyta</taxon>
        <taxon>Magnoliopsida</taxon>
        <taxon>eudicotyledons</taxon>
        <taxon>Gunneridae</taxon>
        <taxon>Pentapetalae</taxon>
        <taxon>rosids</taxon>
        <taxon>malvids</taxon>
        <taxon>Brassicales</taxon>
        <taxon>Brassicaceae</taxon>
        <taxon>Brassiceae</taxon>
        <taxon>Brassica</taxon>
    </lineage>
</organism>
<dbReference type="EMBL" id="JADBGQ010000009">
    <property type="protein sequence ID" value="KAG5380343.1"/>
    <property type="molecule type" value="Genomic_DNA"/>
</dbReference>
<evidence type="ECO:0000313" key="2">
    <source>
        <dbReference type="EMBL" id="KAG5380343.1"/>
    </source>
</evidence>
<reference evidence="2 3" key="1">
    <citation type="submission" date="2021-03" db="EMBL/GenBank/DDBJ databases">
        <authorList>
            <person name="King G.J."/>
            <person name="Bancroft I."/>
            <person name="Baten A."/>
            <person name="Bloomfield J."/>
            <person name="Borpatragohain P."/>
            <person name="He Z."/>
            <person name="Irish N."/>
            <person name="Irwin J."/>
            <person name="Liu K."/>
            <person name="Mauleon R.P."/>
            <person name="Moore J."/>
            <person name="Morris R."/>
            <person name="Ostergaard L."/>
            <person name="Wang B."/>
            <person name="Wells R."/>
        </authorList>
    </citation>
    <scope>NUCLEOTIDE SEQUENCE [LARGE SCALE GENOMIC DNA]</scope>
    <source>
        <strain evidence="2">R-o-18</strain>
        <tissue evidence="2">Leaf</tissue>
    </source>
</reference>
<proteinExistence type="predicted"/>
<dbReference type="Proteomes" id="UP000823674">
    <property type="component" value="Chromosome A07"/>
</dbReference>
<accession>A0ABQ7L1C4</accession>
<comment type="caution">
    <text evidence="2">The sequence shown here is derived from an EMBL/GenBank/DDBJ whole genome shotgun (WGS) entry which is preliminary data.</text>
</comment>
<evidence type="ECO:0000313" key="3">
    <source>
        <dbReference type="Proteomes" id="UP000823674"/>
    </source>
</evidence>
<feature type="compositionally biased region" description="Basic and acidic residues" evidence="1">
    <location>
        <begin position="39"/>
        <end position="51"/>
    </location>
</feature>
<protein>
    <submittedName>
        <fullName evidence="2">Uncharacterized protein</fullName>
    </submittedName>
</protein>
<keyword evidence="3" id="KW-1185">Reference proteome</keyword>
<name>A0ABQ7L1C4_BRACM</name>